<dbReference type="Ensembl" id="ENSPKIT00000032660.1">
    <property type="protein sequence ID" value="ENSPKIP00000008579.1"/>
    <property type="gene ID" value="ENSPKIG00000024011.1"/>
</dbReference>
<reference evidence="5" key="1">
    <citation type="submission" date="2025-08" db="UniProtKB">
        <authorList>
            <consortium name="Ensembl"/>
        </authorList>
    </citation>
    <scope>IDENTIFICATION</scope>
</reference>
<dbReference type="InterPro" id="IPR010793">
    <property type="entry name" value="Ribosomal_mL37/mL65"/>
</dbReference>
<evidence type="ECO:0000256" key="2">
    <source>
        <dbReference type="ARBA" id="ARBA00022980"/>
    </source>
</evidence>
<organism evidence="5 6">
    <name type="scientific">Paramormyrops kingsleyae</name>
    <dbReference type="NCBI Taxonomy" id="1676925"/>
    <lineage>
        <taxon>Eukaryota</taxon>
        <taxon>Metazoa</taxon>
        <taxon>Chordata</taxon>
        <taxon>Craniata</taxon>
        <taxon>Vertebrata</taxon>
        <taxon>Euteleostomi</taxon>
        <taxon>Actinopterygii</taxon>
        <taxon>Neopterygii</taxon>
        <taxon>Teleostei</taxon>
        <taxon>Osteoglossocephala</taxon>
        <taxon>Osteoglossomorpha</taxon>
        <taxon>Osteoglossiformes</taxon>
        <taxon>Mormyridae</taxon>
        <taxon>Paramormyrops</taxon>
    </lineage>
</organism>
<dbReference type="GeneTree" id="ENSGT00390000001442"/>
<dbReference type="KEGG" id="pki:111839396"/>
<dbReference type="RefSeq" id="XP_023659037.1">
    <property type="nucleotide sequence ID" value="XM_023803269.2"/>
</dbReference>
<dbReference type="Proteomes" id="UP000261540">
    <property type="component" value="Unplaced"/>
</dbReference>
<comment type="subcellular location">
    <subcellularLocation>
        <location evidence="1">Mitochondrion</location>
    </subcellularLocation>
</comment>
<reference evidence="5" key="2">
    <citation type="submission" date="2025-09" db="UniProtKB">
        <authorList>
            <consortium name="Ensembl"/>
        </authorList>
    </citation>
    <scope>IDENTIFICATION</scope>
</reference>
<keyword evidence="4" id="KW-0687">Ribonucleoprotein</keyword>
<dbReference type="InterPro" id="IPR039982">
    <property type="entry name" value="Ribosomal_mL65"/>
</dbReference>
<dbReference type="STRING" id="1676925.ENSPKIP00000008579"/>
<dbReference type="AlphaFoldDB" id="A0A3B3QRT1"/>
<dbReference type="GO" id="GO:0003735">
    <property type="term" value="F:structural constituent of ribosome"/>
    <property type="evidence" value="ECO:0007669"/>
    <property type="project" value="InterPro"/>
</dbReference>
<accession>A0A3B3QRT1</accession>
<keyword evidence="6" id="KW-1185">Reference proteome</keyword>
<dbReference type="Pfam" id="PF07147">
    <property type="entry name" value="PDCD9"/>
    <property type="match status" value="1"/>
</dbReference>
<sequence>MAAWIGSSLVSTLKQRLGFTSCRVIHSEALSSVKNEPVYPAVVPSWTAESKSAKRRRLDEYFNKIRSSEVNDKLRLLTKNQRKKYVVHPQTFAINADRWYQHLTKTAYLPGLPEKFTAAAAGATGQNATTTPSVIDDQTFSEVRSLVCHTILQENFYLKKRKPFLDRSQEHFVAPFLSNLVSNIIRILAKDNPILLESSLDFSPDVNFYWLRGERIIPRGHRSGRVEPIRFQIDDKPHCQIRIPRQLPEFLPLEANVSAEVPVIGYAPDLMPMFRKQYDNNIFIGSKVGDSCRYGHTQFHLVQDRYHRDRLIKAGHAERIEEGLKANAIASLFAWTGAQAVYQGFWCMEDLTRPFVSQAVITDGRYFSFFCYQLNTLALTVQTDTGNPRRNVSWGTDSLPLYEGVSGDRVVGLDDGVLRLLLQFLLNRPQPT</sequence>
<dbReference type="GO" id="GO:0006412">
    <property type="term" value="P:translation"/>
    <property type="evidence" value="ECO:0007669"/>
    <property type="project" value="InterPro"/>
</dbReference>
<dbReference type="PANTHER" id="PTHR13014:SF3">
    <property type="entry name" value="LARGE RIBOSOMAL SUBUNIT PROTEIN ML65"/>
    <property type="match status" value="1"/>
</dbReference>
<keyword evidence="3" id="KW-0496">Mitochondrion</keyword>
<evidence type="ECO:0000313" key="5">
    <source>
        <dbReference type="Ensembl" id="ENSPKIP00000008579.1"/>
    </source>
</evidence>
<evidence type="ECO:0000256" key="1">
    <source>
        <dbReference type="ARBA" id="ARBA00004173"/>
    </source>
</evidence>
<keyword evidence="2" id="KW-0689">Ribosomal protein</keyword>
<dbReference type="CTD" id="10884"/>
<proteinExistence type="predicted"/>
<evidence type="ECO:0000256" key="4">
    <source>
        <dbReference type="ARBA" id="ARBA00023274"/>
    </source>
</evidence>
<dbReference type="PANTHER" id="PTHR13014">
    <property type="entry name" value="MITOCHONDRIAL 28S RIBOSOMAL PROTEIN S30/P52 PRO-APOTOTIC PROTEIN"/>
    <property type="match status" value="1"/>
</dbReference>
<evidence type="ECO:0000256" key="3">
    <source>
        <dbReference type="ARBA" id="ARBA00023128"/>
    </source>
</evidence>
<evidence type="ECO:0000313" key="6">
    <source>
        <dbReference type="Proteomes" id="UP000261540"/>
    </source>
</evidence>
<name>A0A3B3QRT1_9TELE</name>
<dbReference type="OrthoDB" id="6041973at2759"/>
<protein>
    <submittedName>
        <fullName evidence="5">Mitochondrial ribosomal protein S30</fullName>
    </submittedName>
</protein>
<dbReference type="GeneID" id="111839396"/>
<dbReference type="GO" id="GO:0005762">
    <property type="term" value="C:mitochondrial large ribosomal subunit"/>
    <property type="evidence" value="ECO:0007669"/>
    <property type="project" value="TreeGrafter"/>
</dbReference>